<dbReference type="EMBL" id="JACVVD010000002">
    <property type="protein sequence ID" value="MBD0379556.1"/>
    <property type="molecule type" value="Genomic_DNA"/>
</dbReference>
<dbReference type="InterPro" id="IPR051398">
    <property type="entry name" value="Polysacch_Deacetylase"/>
</dbReference>
<accession>A0A926QHH7</accession>
<feature type="domain" description="NodB homology" evidence="4">
    <location>
        <begin position="112"/>
        <end position="269"/>
    </location>
</feature>
<comment type="subcellular location">
    <subcellularLocation>
        <location evidence="1">Secreted</location>
    </subcellularLocation>
</comment>
<dbReference type="PANTHER" id="PTHR34216:SF3">
    <property type="entry name" value="POLY-BETA-1,6-N-ACETYL-D-GLUCOSAMINE N-DEACETYLASE"/>
    <property type="match status" value="1"/>
</dbReference>
<dbReference type="GO" id="GO:0016810">
    <property type="term" value="F:hydrolase activity, acting on carbon-nitrogen (but not peptide) bonds"/>
    <property type="evidence" value="ECO:0007669"/>
    <property type="project" value="InterPro"/>
</dbReference>
<keyword evidence="2" id="KW-0732">Signal</keyword>
<dbReference type="Gene3D" id="3.20.20.370">
    <property type="entry name" value="Glycoside hydrolase/deacetylase"/>
    <property type="match status" value="1"/>
</dbReference>
<name>A0A926QHH7_9BACL</name>
<keyword evidence="6" id="KW-1185">Reference proteome</keyword>
<dbReference type="GO" id="GO:0005975">
    <property type="term" value="P:carbohydrate metabolic process"/>
    <property type="evidence" value="ECO:0007669"/>
    <property type="project" value="InterPro"/>
</dbReference>
<evidence type="ECO:0000313" key="6">
    <source>
        <dbReference type="Proteomes" id="UP000650466"/>
    </source>
</evidence>
<dbReference type="Pfam" id="PF01522">
    <property type="entry name" value="Polysacc_deac_1"/>
    <property type="match status" value="1"/>
</dbReference>
<dbReference type="PROSITE" id="PS51677">
    <property type="entry name" value="NODB"/>
    <property type="match status" value="1"/>
</dbReference>
<sequence length="269" mass="30410">MPSIVDTRLADDEESIPTTFLNPPIPVSTHVEPSSTPAVSPPSPTRQPEQTKEISIPVLNYHSIGNEPGNTLVLHPDKLAKQLEYLKEHEYTPLTMSDFILILEKKLTPPSKPVLLTFDDGYTDNYELAMPLLKQYGYPATLFMSPGAVGQPDYLNWEQVKEMHEAGWDIHPHGMTHPYLSKLSVEKQKEEITEARRLIEEQLGTTADVFCYPYGAFNSKTLTILKDAGFRYAFTIEQGRTTSSQKPFQLKRIYVNGEDSLAAWSRKLK</sequence>
<feature type="region of interest" description="Disordered" evidence="3">
    <location>
        <begin position="1"/>
        <end position="51"/>
    </location>
</feature>
<dbReference type="Proteomes" id="UP000650466">
    <property type="component" value="Unassembled WGS sequence"/>
</dbReference>
<dbReference type="InterPro" id="IPR011330">
    <property type="entry name" value="Glyco_hydro/deAcase_b/a-brl"/>
</dbReference>
<dbReference type="CDD" id="cd10918">
    <property type="entry name" value="CE4_NodB_like_5s_6s"/>
    <property type="match status" value="1"/>
</dbReference>
<protein>
    <submittedName>
        <fullName evidence="5">Polysaccharide deacetylase family protein</fullName>
    </submittedName>
</protein>
<proteinExistence type="predicted"/>
<evidence type="ECO:0000313" key="5">
    <source>
        <dbReference type="EMBL" id="MBD0379556.1"/>
    </source>
</evidence>
<gene>
    <name evidence="5" type="ORF">ICC18_05465</name>
</gene>
<dbReference type="InterPro" id="IPR002509">
    <property type="entry name" value="NODB_dom"/>
</dbReference>
<evidence type="ECO:0000256" key="3">
    <source>
        <dbReference type="SAM" id="MobiDB-lite"/>
    </source>
</evidence>
<dbReference type="SUPFAM" id="SSF88713">
    <property type="entry name" value="Glycoside hydrolase/deacetylase"/>
    <property type="match status" value="1"/>
</dbReference>
<evidence type="ECO:0000256" key="1">
    <source>
        <dbReference type="ARBA" id="ARBA00004613"/>
    </source>
</evidence>
<evidence type="ECO:0000256" key="2">
    <source>
        <dbReference type="ARBA" id="ARBA00022729"/>
    </source>
</evidence>
<dbReference type="PANTHER" id="PTHR34216">
    <property type="match status" value="1"/>
</dbReference>
<dbReference type="AlphaFoldDB" id="A0A926QHH7"/>
<dbReference type="GO" id="GO:0005576">
    <property type="term" value="C:extracellular region"/>
    <property type="evidence" value="ECO:0007669"/>
    <property type="project" value="UniProtKB-SubCell"/>
</dbReference>
<organism evidence="5 6">
    <name type="scientific">Paenibacillus sedimenti</name>
    <dbReference type="NCBI Taxonomy" id="2770274"/>
    <lineage>
        <taxon>Bacteria</taxon>
        <taxon>Bacillati</taxon>
        <taxon>Bacillota</taxon>
        <taxon>Bacilli</taxon>
        <taxon>Bacillales</taxon>
        <taxon>Paenibacillaceae</taxon>
        <taxon>Paenibacillus</taxon>
    </lineage>
</organism>
<comment type="caution">
    <text evidence="5">The sequence shown here is derived from an EMBL/GenBank/DDBJ whole genome shotgun (WGS) entry which is preliminary data.</text>
</comment>
<reference evidence="5" key="1">
    <citation type="submission" date="2020-09" db="EMBL/GenBank/DDBJ databases">
        <title>Draft Genome Sequence of Paenibacillus sp. WST5.</title>
        <authorList>
            <person name="Bao Z."/>
        </authorList>
    </citation>
    <scope>NUCLEOTIDE SEQUENCE</scope>
    <source>
        <strain evidence="5">WST5</strain>
    </source>
</reference>
<evidence type="ECO:0000259" key="4">
    <source>
        <dbReference type="PROSITE" id="PS51677"/>
    </source>
</evidence>